<dbReference type="AlphaFoldDB" id="A0AAF0E2R6"/>
<evidence type="ECO:0000313" key="8">
    <source>
        <dbReference type="EMBL" id="WFD02487.1"/>
    </source>
</evidence>
<dbReference type="InterPro" id="IPR004483">
    <property type="entry name" value="SMUBP-2/Hcs1-like"/>
</dbReference>
<keyword evidence="3 8" id="KW-0378">Hydrolase</keyword>
<evidence type="ECO:0000256" key="5">
    <source>
        <dbReference type="ARBA" id="ARBA00022840"/>
    </source>
</evidence>
<dbReference type="InterPro" id="IPR050534">
    <property type="entry name" value="Coronavir_polyprotein_1ab"/>
</dbReference>
<keyword evidence="9" id="KW-1185">Reference proteome</keyword>
<evidence type="ECO:0000256" key="6">
    <source>
        <dbReference type="SAM" id="MobiDB-lite"/>
    </source>
</evidence>
<evidence type="ECO:0000256" key="1">
    <source>
        <dbReference type="ARBA" id="ARBA00007913"/>
    </source>
</evidence>
<feature type="region of interest" description="Disordered" evidence="6">
    <location>
        <begin position="29"/>
        <end position="59"/>
    </location>
</feature>
<dbReference type="InterPro" id="IPR003593">
    <property type="entry name" value="AAA+_ATPase"/>
</dbReference>
<dbReference type="Proteomes" id="UP001214603">
    <property type="component" value="Chromosome 2"/>
</dbReference>
<dbReference type="GO" id="GO:0043139">
    <property type="term" value="F:5'-3' DNA helicase activity"/>
    <property type="evidence" value="ECO:0007669"/>
    <property type="project" value="TreeGrafter"/>
</dbReference>
<sequence length="670" mass="74000">MTESVRTPAAPDEKQVQAWLTRQRALLEAEREEEREQRDVVVLEENGEPKKGAKQAKGDRGVVFRINDTQITVAMDGGGKDEEDGSAEVDLPPVLRLVKLVNEVTYDRMEQSLTALAKMVGVDSGGGSLAGAHPVVRTLLGLSAPTWTKDPVEWTPINPRFNQAQREAIEFAQRANQLALIHGPPGTGKTTVISELIVQLAKAHPKARILVCGASNLAVDNLLERVLMTPGYKDALHAADAPVTRIGHPARVLASLSGATLDAQTTLSSEGQLVRDVAREIDEIMSTLSPRSNAPRAGNKSARTAPRPKGAERRKLWEQVRELRKEYRKRERSLTTNVLQRARIVMATCHGAGGRQLQSTEFDYVIIDEACQALEPTCWTAVLKLAPNGRLFLAGDHLQLPPTVKATKPFKEGDKEATLRLSTTLEVTLFDRLLRMYGDGCKALLSTQYRMNEEIMAYPNEALYDARLEAHESCRAIRLYDLDSVAKPDDADDELWTAPLVFYDTTGTGMFEKVADEDSHGSLLQATSRCNENEAVLVERHIRLLIDHGVPATDIAVLSPYASQIDLLSTQLRRTFGLDIEIGTVDGMQGREKEVVIISLVRSNEELEIGFLSEKRRLNVAMTRAKRQLVVVGDAETMAGSSQDQSASRVYLRAWIEHLHSHALVEMNPV</sequence>
<feature type="domain" description="AAA+ ATPase" evidence="7">
    <location>
        <begin position="175"/>
        <end position="431"/>
    </location>
</feature>
<name>A0AAF0E2R6_9BASI</name>
<evidence type="ECO:0000313" key="9">
    <source>
        <dbReference type="Proteomes" id="UP001214603"/>
    </source>
</evidence>
<reference evidence="8" key="1">
    <citation type="submission" date="2023-03" db="EMBL/GenBank/DDBJ databases">
        <title>Mating type loci evolution in Malassezia.</title>
        <authorList>
            <person name="Coelho M.A."/>
        </authorList>
    </citation>
    <scope>NUCLEOTIDE SEQUENCE</scope>
    <source>
        <strain evidence="8">CBS 7876</strain>
    </source>
</reference>
<evidence type="ECO:0000256" key="4">
    <source>
        <dbReference type="ARBA" id="ARBA00022806"/>
    </source>
</evidence>
<evidence type="ECO:0000256" key="2">
    <source>
        <dbReference type="ARBA" id="ARBA00022741"/>
    </source>
</evidence>
<dbReference type="Gene3D" id="3.40.50.300">
    <property type="entry name" value="P-loop containing nucleotide triphosphate hydrolases"/>
    <property type="match status" value="2"/>
</dbReference>
<dbReference type="PANTHER" id="PTHR43788">
    <property type="entry name" value="DNA2/NAM7 HELICASE FAMILY MEMBER"/>
    <property type="match status" value="1"/>
</dbReference>
<dbReference type="PANTHER" id="PTHR43788:SF8">
    <property type="entry name" value="DNA-BINDING PROTEIN SMUBP-2"/>
    <property type="match status" value="1"/>
</dbReference>
<dbReference type="InterPro" id="IPR041677">
    <property type="entry name" value="DNA2/NAM7_AAA_11"/>
</dbReference>
<dbReference type="Pfam" id="PF13086">
    <property type="entry name" value="AAA_11"/>
    <property type="match status" value="1"/>
</dbReference>
<dbReference type="SMART" id="SM00382">
    <property type="entry name" value="AAA"/>
    <property type="match status" value="1"/>
</dbReference>
<dbReference type="CDD" id="cd18808">
    <property type="entry name" value="SF1_C_Upf1"/>
    <property type="match status" value="1"/>
</dbReference>
<keyword evidence="4 8" id="KW-0347">Helicase</keyword>
<evidence type="ECO:0000259" key="7">
    <source>
        <dbReference type="SMART" id="SM00382"/>
    </source>
</evidence>
<comment type="similarity">
    <text evidence="1">Belongs to the DNA2/NAM7 helicase family.</text>
</comment>
<proteinExistence type="inferred from homology"/>
<feature type="region of interest" description="Disordered" evidence="6">
    <location>
        <begin position="286"/>
        <end position="314"/>
    </location>
</feature>
<dbReference type="Gene3D" id="2.40.30.270">
    <property type="match status" value="1"/>
</dbReference>
<dbReference type="GO" id="GO:0016787">
    <property type="term" value="F:hydrolase activity"/>
    <property type="evidence" value="ECO:0007669"/>
    <property type="project" value="UniProtKB-KW"/>
</dbReference>
<dbReference type="GO" id="GO:0003677">
    <property type="term" value="F:DNA binding"/>
    <property type="evidence" value="ECO:0007669"/>
    <property type="project" value="InterPro"/>
</dbReference>
<dbReference type="SUPFAM" id="SSF52540">
    <property type="entry name" value="P-loop containing nucleoside triphosphate hydrolases"/>
    <property type="match status" value="1"/>
</dbReference>
<dbReference type="EMBL" id="CP119935">
    <property type="protein sequence ID" value="WFD02487.1"/>
    <property type="molecule type" value="Genomic_DNA"/>
</dbReference>
<evidence type="ECO:0000256" key="3">
    <source>
        <dbReference type="ARBA" id="ARBA00022801"/>
    </source>
</evidence>
<accession>A0AAF0E2R6</accession>
<dbReference type="InterPro" id="IPR047187">
    <property type="entry name" value="SF1_C_Upf1"/>
</dbReference>
<dbReference type="EC" id="3.6.4.12" evidence="8"/>
<dbReference type="InterPro" id="IPR027417">
    <property type="entry name" value="P-loop_NTPase"/>
</dbReference>
<organism evidence="8 9">
    <name type="scientific">Malassezia obtusa</name>
    <dbReference type="NCBI Taxonomy" id="76774"/>
    <lineage>
        <taxon>Eukaryota</taxon>
        <taxon>Fungi</taxon>
        <taxon>Dikarya</taxon>
        <taxon>Basidiomycota</taxon>
        <taxon>Ustilaginomycotina</taxon>
        <taxon>Malasseziomycetes</taxon>
        <taxon>Malasseziales</taxon>
        <taxon>Malasseziaceae</taxon>
        <taxon>Malassezia</taxon>
    </lineage>
</organism>
<keyword evidence="5" id="KW-0067">ATP-binding</keyword>
<gene>
    <name evidence="8" type="ORF">MOBT1_001170</name>
</gene>
<dbReference type="NCBIfam" id="TIGR00376">
    <property type="entry name" value="IGHMBP2 family helicase"/>
    <property type="match status" value="1"/>
</dbReference>
<protein>
    <submittedName>
        <fullName evidence="8">DNA helicase</fullName>
        <ecNumber evidence="8">3.6.4.12</ecNumber>
    </submittedName>
</protein>
<dbReference type="GO" id="GO:0005524">
    <property type="term" value="F:ATP binding"/>
    <property type="evidence" value="ECO:0007669"/>
    <property type="project" value="UniProtKB-KW"/>
</dbReference>
<dbReference type="Pfam" id="PF13087">
    <property type="entry name" value="AAA_12"/>
    <property type="match status" value="1"/>
</dbReference>
<dbReference type="InterPro" id="IPR041679">
    <property type="entry name" value="DNA2/NAM7-like_C"/>
</dbReference>
<keyword evidence="2" id="KW-0547">Nucleotide-binding</keyword>